<organism evidence="1 2">
    <name type="scientific">Guyanagaster necrorhizus</name>
    <dbReference type="NCBI Taxonomy" id="856835"/>
    <lineage>
        <taxon>Eukaryota</taxon>
        <taxon>Fungi</taxon>
        <taxon>Dikarya</taxon>
        <taxon>Basidiomycota</taxon>
        <taxon>Agaricomycotina</taxon>
        <taxon>Agaricomycetes</taxon>
        <taxon>Agaricomycetidae</taxon>
        <taxon>Agaricales</taxon>
        <taxon>Marasmiineae</taxon>
        <taxon>Physalacriaceae</taxon>
        <taxon>Guyanagaster</taxon>
    </lineage>
</organism>
<gene>
    <name evidence="1" type="ORF">BT62DRAFT_76186</name>
</gene>
<dbReference type="RefSeq" id="XP_043040828.1">
    <property type="nucleotide sequence ID" value="XM_043182181.1"/>
</dbReference>
<dbReference type="OrthoDB" id="2869431at2759"/>
<keyword evidence="2" id="KW-1185">Reference proteome</keyword>
<reference evidence="1" key="1">
    <citation type="submission" date="2020-11" db="EMBL/GenBank/DDBJ databases">
        <title>Adaptations for nitrogen fixation in a non-lichenized fungal sporocarp promotes dispersal by wood-feeding termites.</title>
        <authorList>
            <consortium name="DOE Joint Genome Institute"/>
            <person name="Koch R.A."/>
            <person name="Yoon G."/>
            <person name="Arayal U."/>
            <person name="Lail K."/>
            <person name="Amirebrahimi M."/>
            <person name="Labutti K."/>
            <person name="Lipzen A."/>
            <person name="Riley R."/>
            <person name="Barry K."/>
            <person name="Henrissat B."/>
            <person name="Grigoriev I.V."/>
            <person name="Herr J.R."/>
            <person name="Aime M.C."/>
        </authorList>
    </citation>
    <scope>NUCLEOTIDE SEQUENCE</scope>
    <source>
        <strain evidence="1">MCA 3950</strain>
    </source>
</reference>
<dbReference type="Proteomes" id="UP000812287">
    <property type="component" value="Unassembled WGS sequence"/>
</dbReference>
<accession>A0A9P7VTX5</accession>
<name>A0A9P7VTX5_9AGAR</name>
<dbReference type="EMBL" id="MU250532">
    <property type="protein sequence ID" value="KAG7447328.1"/>
    <property type="molecule type" value="Genomic_DNA"/>
</dbReference>
<dbReference type="AlphaFoldDB" id="A0A9P7VTX5"/>
<evidence type="ECO:0000313" key="1">
    <source>
        <dbReference type="EMBL" id="KAG7447328.1"/>
    </source>
</evidence>
<dbReference type="GeneID" id="66104477"/>
<protein>
    <submittedName>
        <fullName evidence="1">Uncharacterized protein</fullName>
    </submittedName>
</protein>
<proteinExistence type="predicted"/>
<comment type="caution">
    <text evidence="1">The sequence shown here is derived from an EMBL/GenBank/DDBJ whole genome shotgun (WGS) entry which is preliminary data.</text>
</comment>
<sequence>MRCWGISNPGVAAENVMKTGLKDEKVRMRIKSVQEAQLKLFTNHQGVQVEKISQVNKAPRAKRSEQALDQDKAKWEEERALVRDSAVIRSSALFGGHVLEAGHSQELQSEPSTSTSGKEKILDENRVWTQRIVDWSSADVQTQDIPTDLTSNVTLPGIDRAVCIDEGFNSFSPTSHPSSQDFRSDLVLTYPSPSELVCNAEDSSLCSDNIHPSNNPRENTHLGKRTSETAFGADTIHERDASLYSLPHPLLTAELLHVRTGIQHKNIGEDSSWHSVEFESTGGDPLDAFSSLKKTFTDIIRESKADNTDLITELEVVKMHCKKLEESEAHYKQEDSQLKADKLQLEENLKKSLLKAAEADERLKLVHRIIEKTRRDWQIPMT</sequence>
<evidence type="ECO:0000313" key="2">
    <source>
        <dbReference type="Proteomes" id="UP000812287"/>
    </source>
</evidence>